<dbReference type="InterPro" id="IPR001874">
    <property type="entry name" value="DHquinase_II"/>
</dbReference>
<sequence>MNVLDITVLNGPNLNLLGLREPEVYGSDSLQDIENLMDKTLKSIRAEKNGIDISLTFFQSNREYELVDKIQALINKNNQYIIFNPAAFTHTSVAIRDALLATKIPFIEVHLSNIHAREEFRKTSWFSDIAMGTITGLGADGYQLALKHIVNNYT</sequence>
<dbReference type="InterPro" id="IPR036441">
    <property type="entry name" value="DHquinase_II_sf"/>
</dbReference>
<dbReference type="NCBIfam" id="NF003806">
    <property type="entry name" value="PRK05395.1-3"/>
    <property type="match status" value="1"/>
</dbReference>
<dbReference type="NCBIfam" id="NF003804">
    <property type="entry name" value="PRK05395.1-1"/>
    <property type="match status" value="1"/>
</dbReference>
<dbReference type="NCBIfam" id="TIGR01088">
    <property type="entry name" value="aroQ"/>
    <property type="match status" value="1"/>
</dbReference>
<dbReference type="PIRSF" id="PIRSF001399">
    <property type="entry name" value="DHquinase_II"/>
    <property type="match status" value="1"/>
</dbReference>
<evidence type="ECO:0000256" key="1">
    <source>
        <dbReference type="ARBA" id="ARBA00012060"/>
    </source>
</evidence>
<dbReference type="InterPro" id="IPR018509">
    <property type="entry name" value="DHquinase_II_CS"/>
</dbReference>
<evidence type="ECO:0000256" key="2">
    <source>
        <dbReference type="ARBA" id="ARBA00023239"/>
    </source>
</evidence>
<dbReference type="PROSITE" id="PS01029">
    <property type="entry name" value="DEHYDROQUINASE_II"/>
    <property type="match status" value="1"/>
</dbReference>
<dbReference type="PANTHER" id="PTHR21272:SF3">
    <property type="entry name" value="CATABOLIC 3-DEHYDROQUINASE"/>
    <property type="match status" value="1"/>
</dbReference>
<dbReference type="SUPFAM" id="SSF52304">
    <property type="entry name" value="Type II 3-dehydroquinate dehydratase"/>
    <property type="match status" value="1"/>
</dbReference>
<keyword evidence="2 3" id="KW-0456">Lyase</keyword>
<dbReference type="HAMAP" id="MF_00169">
    <property type="entry name" value="AroQ"/>
    <property type="match status" value="1"/>
</dbReference>
<dbReference type="EMBL" id="UOEW01000130">
    <property type="protein sequence ID" value="VAW36101.1"/>
    <property type="molecule type" value="Genomic_DNA"/>
</dbReference>
<evidence type="ECO:0000313" key="3">
    <source>
        <dbReference type="EMBL" id="VAW36101.1"/>
    </source>
</evidence>
<dbReference type="NCBIfam" id="NF003807">
    <property type="entry name" value="PRK05395.1-4"/>
    <property type="match status" value="1"/>
</dbReference>
<dbReference type="PANTHER" id="PTHR21272">
    <property type="entry name" value="CATABOLIC 3-DEHYDROQUINASE"/>
    <property type="match status" value="1"/>
</dbReference>
<dbReference type="Gene3D" id="3.40.50.9100">
    <property type="entry name" value="Dehydroquinase, class II"/>
    <property type="match status" value="1"/>
</dbReference>
<dbReference type="EC" id="4.2.1.10" evidence="1"/>
<protein>
    <recommendedName>
        <fullName evidence="1">3-dehydroquinate dehydratase</fullName>
        <ecNumber evidence="1">4.2.1.10</ecNumber>
    </recommendedName>
</protein>
<dbReference type="NCBIfam" id="NF003805">
    <property type="entry name" value="PRK05395.1-2"/>
    <property type="match status" value="1"/>
</dbReference>
<dbReference type="GO" id="GO:0019631">
    <property type="term" value="P:quinate catabolic process"/>
    <property type="evidence" value="ECO:0007669"/>
    <property type="project" value="TreeGrafter"/>
</dbReference>
<dbReference type="GO" id="GO:0003855">
    <property type="term" value="F:3-dehydroquinate dehydratase activity"/>
    <property type="evidence" value="ECO:0007669"/>
    <property type="project" value="UniProtKB-EC"/>
</dbReference>
<accession>A0A3B0UZ75</accession>
<dbReference type="AlphaFoldDB" id="A0A3B0UZ75"/>
<proteinExistence type="inferred from homology"/>
<gene>
    <name evidence="3" type="ORF">MNBD_GAMMA01-210</name>
</gene>
<dbReference type="CDD" id="cd00466">
    <property type="entry name" value="DHQase_II"/>
    <property type="match status" value="1"/>
</dbReference>
<name>A0A3B0UZ75_9ZZZZ</name>
<reference evidence="3" key="1">
    <citation type="submission" date="2018-06" db="EMBL/GenBank/DDBJ databases">
        <authorList>
            <person name="Zhirakovskaya E."/>
        </authorList>
    </citation>
    <scope>NUCLEOTIDE SEQUENCE</scope>
</reference>
<organism evidence="3">
    <name type="scientific">hydrothermal vent metagenome</name>
    <dbReference type="NCBI Taxonomy" id="652676"/>
    <lineage>
        <taxon>unclassified sequences</taxon>
        <taxon>metagenomes</taxon>
        <taxon>ecological metagenomes</taxon>
    </lineage>
</organism>
<dbReference type="Pfam" id="PF01220">
    <property type="entry name" value="DHquinase_II"/>
    <property type="match status" value="1"/>
</dbReference>